<reference evidence="2 3" key="1">
    <citation type="submission" date="2012-01" db="EMBL/GenBank/DDBJ databases">
        <title>Complete Genome Sequence of Pyrobaculum oguniense.</title>
        <authorList>
            <person name="Bernick D.L."/>
            <person name="Karplus K."/>
            <person name="Lui L.M."/>
            <person name="Coker J.K.C."/>
            <person name="Murphy J.N."/>
            <person name="Cozen A.E."/>
            <person name="Chan P.P."/>
            <person name="Lowe T.M."/>
        </authorList>
    </citation>
    <scope>NUCLEOTIDE SEQUENCE [LARGE SCALE GENOMIC DNA]</scope>
    <source>
        <strain evidence="2 3">TE7</strain>
        <plasmid evidence="2 3">extrachromosomal element</plasmid>
    </source>
</reference>
<protein>
    <submittedName>
        <fullName evidence="2">Membrane protein</fullName>
    </submittedName>
</protein>
<accession>H6QE26</accession>
<keyword evidence="1" id="KW-0472">Membrane</keyword>
<dbReference type="EMBL" id="CP003317">
    <property type="protein sequence ID" value="AFA40856.1"/>
    <property type="molecule type" value="Genomic_DNA"/>
</dbReference>
<keyword evidence="2" id="KW-0614">Plasmid</keyword>
<dbReference type="eggNOG" id="arCOG05553">
    <property type="taxonomic scope" value="Archaea"/>
</dbReference>
<keyword evidence="1" id="KW-1133">Transmembrane helix</keyword>
<dbReference type="KEGG" id="pog:Pogu_ECE029"/>
<proteinExistence type="predicted"/>
<feature type="transmembrane region" description="Helical" evidence="1">
    <location>
        <begin position="35"/>
        <end position="57"/>
    </location>
</feature>
<evidence type="ECO:0000313" key="3">
    <source>
        <dbReference type="Proteomes" id="UP000009062"/>
    </source>
</evidence>
<organism evidence="2 3">
    <name type="scientific">Pyrobaculum oguniense (strain DSM 13380 / JCM 10595 / TE7)</name>
    <dbReference type="NCBI Taxonomy" id="698757"/>
    <lineage>
        <taxon>Archaea</taxon>
        <taxon>Thermoproteota</taxon>
        <taxon>Thermoprotei</taxon>
        <taxon>Thermoproteales</taxon>
        <taxon>Thermoproteaceae</taxon>
        <taxon>Pyrobaculum</taxon>
    </lineage>
</organism>
<keyword evidence="1" id="KW-0812">Transmembrane</keyword>
<name>H6QE26_PYROT</name>
<dbReference type="HOGENOM" id="CLU_2103606_0_0_2"/>
<dbReference type="Proteomes" id="UP000009062">
    <property type="component" value="Plasmid extrachromosomal element"/>
</dbReference>
<gene>
    <name evidence="2" type="ORF">Pogu_ECE029</name>
</gene>
<keyword evidence="3" id="KW-1185">Reference proteome</keyword>
<evidence type="ECO:0000313" key="2">
    <source>
        <dbReference type="EMBL" id="AFA40856.1"/>
    </source>
</evidence>
<feature type="transmembrane region" description="Helical" evidence="1">
    <location>
        <begin position="77"/>
        <end position="100"/>
    </location>
</feature>
<feature type="transmembrane region" description="Helical" evidence="1">
    <location>
        <begin position="6"/>
        <end position="23"/>
    </location>
</feature>
<evidence type="ECO:0000256" key="1">
    <source>
        <dbReference type="SAM" id="Phobius"/>
    </source>
</evidence>
<sequence>MLVYVWLVEMGIAFVIALVASMPPRRPLASWLGDFFVRWGVAGLFVWFVVTDIWALRELLNMRLVWPFTPLEGYLEYLTWYGALLTGIFTFLFFGSTLLLRAIFDREHDWWVERY</sequence>
<dbReference type="AlphaFoldDB" id="H6QE26"/>
<geneLocation type="plasmid" evidence="2 3">
    <name>extrachromosomal element</name>
</geneLocation>